<keyword evidence="4" id="KW-1185">Reference proteome</keyword>
<evidence type="ECO:0000259" key="2">
    <source>
        <dbReference type="Pfam" id="PF08241"/>
    </source>
</evidence>
<keyword evidence="1" id="KW-1133">Transmembrane helix</keyword>
<keyword evidence="3" id="KW-0489">Methyltransferase</keyword>
<feature type="transmembrane region" description="Helical" evidence="1">
    <location>
        <begin position="280"/>
        <end position="299"/>
    </location>
</feature>
<dbReference type="EMBL" id="CP145316">
    <property type="protein sequence ID" value="XAM18156.1"/>
    <property type="molecule type" value="Genomic_DNA"/>
</dbReference>
<dbReference type="SUPFAM" id="SSF53335">
    <property type="entry name" value="S-adenosyl-L-methionine-dependent methyltransferases"/>
    <property type="match status" value="1"/>
</dbReference>
<dbReference type="GO" id="GO:0032259">
    <property type="term" value="P:methylation"/>
    <property type="evidence" value="ECO:0007669"/>
    <property type="project" value="UniProtKB-KW"/>
</dbReference>
<evidence type="ECO:0000256" key="1">
    <source>
        <dbReference type="SAM" id="Phobius"/>
    </source>
</evidence>
<dbReference type="InterPro" id="IPR013216">
    <property type="entry name" value="Methyltransf_11"/>
</dbReference>
<dbReference type="CDD" id="cd02440">
    <property type="entry name" value="AdoMet_MTases"/>
    <property type="match status" value="1"/>
</dbReference>
<dbReference type="PANTHER" id="PTHR43861:SF6">
    <property type="entry name" value="METHYLTRANSFERASE TYPE 11"/>
    <property type="match status" value="1"/>
</dbReference>
<dbReference type="Pfam" id="PF08241">
    <property type="entry name" value="Methyltransf_11"/>
    <property type="match status" value="1"/>
</dbReference>
<dbReference type="Proteomes" id="UP001434737">
    <property type="component" value="Chromosome"/>
</dbReference>
<feature type="domain" description="Methyltransferase type 11" evidence="2">
    <location>
        <begin position="94"/>
        <end position="181"/>
    </location>
</feature>
<accession>A0ABZ3F7U9</accession>
<name>A0ABZ3F7U9_9HELI</name>
<protein>
    <submittedName>
        <fullName evidence="3">Methyltransferase domain-containing protein</fullName>
    </submittedName>
</protein>
<dbReference type="Gene3D" id="3.40.50.150">
    <property type="entry name" value="Vaccinia Virus protein VP39"/>
    <property type="match status" value="1"/>
</dbReference>
<proteinExistence type="predicted"/>
<evidence type="ECO:0000313" key="3">
    <source>
        <dbReference type="EMBL" id="XAM18156.1"/>
    </source>
</evidence>
<dbReference type="PANTHER" id="PTHR43861">
    <property type="entry name" value="TRANS-ACONITATE 2-METHYLTRANSFERASE-RELATED"/>
    <property type="match status" value="1"/>
</dbReference>
<evidence type="ECO:0000313" key="4">
    <source>
        <dbReference type="Proteomes" id="UP001434737"/>
    </source>
</evidence>
<feature type="transmembrane region" description="Helical" evidence="1">
    <location>
        <begin position="222"/>
        <end position="244"/>
    </location>
</feature>
<keyword evidence="1" id="KW-0812">Transmembrane</keyword>
<keyword evidence="1" id="KW-0472">Membrane</keyword>
<dbReference type="GO" id="GO:0008168">
    <property type="term" value="F:methyltransferase activity"/>
    <property type="evidence" value="ECO:0007669"/>
    <property type="project" value="UniProtKB-KW"/>
</dbReference>
<sequence>MQIKPSYIQNGIVFFAPPPLDNPSFSNIDSYNSQISPHTSYSNTHFPLEGMDMLYLAEKVHFWHRSRVEFIYQQVSKQLVRLYGKEHFKQQYILDVGAGTGSVTRYFLSQGFEDMALGEIHSQGLEYAKTYGISKLFCMDLLDVPFEDEFDCIFAFDVIEHIENDKEAIINMKKMLKNNAKSLLCVSVPAHQWLWNAHDVLVYHKRRYTKGKLMNLFKECGLYIEMAQYFFVALTPLLFARALLSPAKKAQKLSKEALRDVPPPKILNSALLGLCRLENALLPLLPFGMPFGGSLLLVARKV</sequence>
<dbReference type="RefSeq" id="WP_300447548.1">
    <property type="nucleotide sequence ID" value="NZ_CP145316.1"/>
</dbReference>
<dbReference type="InterPro" id="IPR029063">
    <property type="entry name" value="SAM-dependent_MTases_sf"/>
</dbReference>
<gene>
    <name evidence="3" type="ORF">V3I05_00225</name>
</gene>
<keyword evidence="3" id="KW-0808">Transferase</keyword>
<reference evidence="3 4" key="1">
    <citation type="submission" date="2024-02" db="EMBL/GenBank/DDBJ databases">
        <title>Genome and pathogenicity analysis of Helicobacter mastomyrinus isolated from mice.</title>
        <authorList>
            <person name="Zhu L."/>
        </authorList>
    </citation>
    <scope>NUCLEOTIDE SEQUENCE [LARGE SCALE GENOMIC DNA]</scope>
    <source>
        <strain evidence="3 4">Hm-17</strain>
    </source>
</reference>
<organism evidence="3 4">
    <name type="scientific">Helicobacter mastomyrinus</name>
    <dbReference type="NCBI Taxonomy" id="287948"/>
    <lineage>
        <taxon>Bacteria</taxon>
        <taxon>Pseudomonadati</taxon>
        <taxon>Campylobacterota</taxon>
        <taxon>Epsilonproteobacteria</taxon>
        <taxon>Campylobacterales</taxon>
        <taxon>Helicobacteraceae</taxon>
        <taxon>Helicobacter</taxon>
    </lineage>
</organism>